<sequence>MRPGDVSWLIKRHGALYAAEEGFDESFSERVGHVLADYVAHRDASCERAWIAQHNGRQIGSVFCMREGRPGVARLRLFLIEPAYRGQGLGARMLARVLTYARDCGYYRLAVSTYASHDAACALYARYGFVLTEERPVQSFGQSLVEQSWEIVL</sequence>
<dbReference type="Proteomes" id="UP000243859">
    <property type="component" value="Unassembled WGS sequence"/>
</dbReference>
<evidence type="ECO:0000259" key="2">
    <source>
        <dbReference type="PROSITE" id="PS51186"/>
    </source>
</evidence>
<evidence type="ECO:0000313" key="4">
    <source>
        <dbReference type="Proteomes" id="UP000243859"/>
    </source>
</evidence>
<name>A0A2T5BVU5_9RHOB</name>
<evidence type="ECO:0000313" key="3">
    <source>
        <dbReference type="EMBL" id="PTN03691.1"/>
    </source>
</evidence>
<protein>
    <submittedName>
        <fullName evidence="3">Acetyltransferase (GNAT) family protein</fullName>
    </submittedName>
</protein>
<evidence type="ECO:0000256" key="1">
    <source>
        <dbReference type="ARBA" id="ARBA00022679"/>
    </source>
</evidence>
<dbReference type="InterPro" id="IPR050769">
    <property type="entry name" value="NAT_camello-type"/>
</dbReference>
<keyword evidence="1 3" id="KW-0808">Transferase</keyword>
<dbReference type="InterPro" id="IPR000182">
    <property type="entry name" value="GNAT_dom"/>
</dbReference>
<dbReference type="Gene3D" id="3.40.630.30">
    <property type="match status" value="1"/>
</dbReference>
<proteinExistence type="predicted"/>
<dbReference type="EMBL" id="QAAA01000002">
    <property type="protein sequence ID" value="PTN03691.1"/>
    <property type="molecule type" value="Genomic_DNA"/>
</dbReference>
<accession>A0A2T5BVU5</accession>
<dbReference type="AlphaFoldDB" id="A0A2T5BVU5"/>
<gene>
    <name evidence="3" type="ORF">C8N32_102219</name>
</gene>
<dbReference type="RefSeq" id="WP_242509474.1">
    <property type="nucleotide sequence ID" value="NZ_NHSI01000031.1"/>
</dbReference>
<dbReference type="CDD" id="cd04301">
    <property type="entry name" value="NAT_SF"/>
    <property type="match status" value="1"/>
</dbReference>
<organism evidence="3 4">
    <name type="scientific">Rhodovulum imhoffii</name>
    <dbReference type="NCBI Taxonomy" id="365340"/>
    <lineage>
        <taxon>Bacteria</taxon>
        <taxon>Pseudomonadati</taxon>
        <taxon>Pseudomonadota</taxon>
        <taxon>Alphaproteobacteria</taxon>
        <taxon>Rhodobacterales</taxon>
        <taxon>Paracoccaceae</taxon>
        <taxon>Rhodovulum</taxon>
    </lineage>
</organism>
<dbReference type="PROSITE" id="PS51186">
    <property type="entry name" value="GNAT"/>
    <property type="match status" value="1"/>
</dbReference>
<feature type="domain" description="N-acetyltransferase" evidence="2">
    <location>
        <begin position="1"/>
        <end position="153"/>
    </location>
</feature>
<keyword evidence="4" id="KW-1185">Reference proteome</keyword>
<dbReference type="InterPro" id="IPR016181">
    <property type="entry name" value="Acyl_CoA_acyltransferase"/>
</dbReference>
<dbReference type="GO" id="GO:0008080">
    <property type="term" value="F:N-acetyltransferase activity"/>
    <property type="evidence" value="ECO:0007669"/>
    <property type="project" value="InterPro"/>
</dbReference>
<dbReference type="SUPFAM" id="SSF55729">
    <property type="entry name" value="Acyl-CoA N-acyltransferases (Nat)"/>
    <property type="match status" value="1"/>
</dbReference>
<reference evidence="3 4" key="1">
    <citation type="submission" date="2018-04" db="EMBL/GenBank/DDBJ databases">
        <title>Genomic Encyclopedia of Archaeal and Bacterial Type Strains, Phase II (KMG-II): from individual species to whole genera.</title>
        <authorList>
            <person name="Goeker M."/>
        </authorList>
    </citation>
    <scope>NUCLEOTIDE SEQUENCE [LARGE SCALE GENOMIC DNA]</scope>
    <source>
        <strain evidence="3 4">DSM 18064</strain>
    </source>
</reference>
<dbReference type="PANTHER" id="PTHR13947:SF37">
    <property type="entry name" value="LD18367P"/>
    <property type="match status" value="1"/>
</dbReference>
<dbReference type="PANTHER" id="PTHR13947">
    <property type="entry name" value="GNAT FAMILY N-ACETYLTRANSFERASE"/>
    <property type="match status" value="1"/>
</dbReference>
<dbReference type="Pfam" id="PF00583">
    <property type="entry name" value="Acetyltransf_1"/>
    <property type="match status" value="1"/>
</dbReference>
<comment type="caution">
    <text evidence="3">The sequence shown here is derived from an EMBL/GenBank/DDBJ whole genome shotgun (WGS) entry which is preliminary data.</text>
</comment>